<dbReference type="InterPro" id="IPR001878">
    <property type="entry name" value="Znf_CCHC"/>
</dbReference>
<feature type="region of interest" description="Disordered" evidence="2">
    <location>
        <begin position="310"/>
        <end position="345"/>
    </location>
</feature>
<feature type="compositionally biased region" description="Basic and acidic residues" evidence="2">
    <location>
        <begin position="258"/>
        <end position="280"/>
    </location>
</feature>
<keyword evidence="1" id="KW-0863">Zinc-finger</keyword>
<dbReference type="GO" id="GO:0003676">
    <property type="term" value="F:nucleic acid binding"/>
    <property type="evidence" value="ECO:0007669"/>
    <property type="project" value="InterPro"/>
</dbReference>
<dbReference type="InterPro" id="IPR036875">
    <property type="entry name" value="Znf_CCHC_sf"/>
</dbReference>
<keyword evidence="5" id="KW-1185">Reference proteome</keyword>
<dbReference type="EMBL" id="PQXH01000513">
    <property type="protein sequence ID" value="TGO06789.1"/>
    <property type="molecule type" value="Genomic_DNA"/>
</dbReference>
<reference evidence="4 5" key="1">
    <citation type="submission" date="2017-12" db="EMBL/GenBank/DDBJ databases">
        <title>Comparative genomics of Botrytis spp.</title>
        <authorList>
            <person name="Valero-Jimenez C.A."/>
            <person name="Tapia P."/>
            <person name="Veloso J."/>
            <person name="Silva-Moreno E."/>
            <person name="Staats M."/>
            <person name="Valdes J.H."/>
            <person name="Van Kan J.A.L."/>
        </authorList>
    </citation>
    <scope>NUCLEOTIDE SEQUENCE [LARGE SCALE GENOMIC DNA]</scope>
    <source>
        <strain evidence="4 5">Bt9001</strain>
    </source>
</reference>
<dbReference type="SUPFAM" id="SSF57756">
    <property type="entry name" value="Retrovirus zinc finger-like domains"/>
    <property type="match status" value="1"/>
</dbReference>
<accession>A0A4Z1E6J7</accession>
<dbReference type="GO" id="GO:0008270">
    <property type="term" value="F:zinc ion binding"/>
    <property type="evidence" value="ECO:0007669"/>
    <property type="project" value="UniProtKB-KW"/>
</dbReference>
<gene>
    <name evidence="4" type="ORF">BTUL_0518g00020</name>
</gene>
<feature type="region of interest" description="Disordered" evidence="2">
    <location>
        <begin position="255"/>
        <end position="280"/>
    </location>
</feature>
<evidence type="ECO:0000313" key="5">
    <source>
        <dbReference type="Proteomes" id="UP000297777"/>
    </source>
</evidence>
<dbReference type="OrthoDB" id="5439908at2759"/>
<organism evidence="4 5">
    <name type="scientific">Botrytis tulipae</name>
    <dbReference type="NCBI Taxonomy" id="87230"/>
    <lineage>
        <taxon>Eukaryota</taxon>
        <taxon>Fungi</taxon>
        <taxon>Dikarya</taxon>
        <taxon>Ascomycota</taxon>
        <taxon>Pezizomycotina</taxon>
        <taxon>Leotiomycetes</taxon>
        <taxon>Helotiales</taxon>
        <taxon>Sclerotiniaceae</taxon>
        <taxon>Botrytis</taxon>
    </lineage>
</organism>
<keyword evidence="1" id="KW-0862">Zinc</keyword>
<feature type="compositionally biased region" description="Polar residues" evidence="2">
    <location>
        <begin position="315"/>
        <end position="340"/>
    </location>
</feature>
<comment type="caution">
    <text evidence="4">The sequence shown here is derived from an EMBL/GenBank/DDBJ whole genome shotgun (WGS) entry which is preliminary data.</text>
</comment>
<sequence length="540" mass="61486">MRFKRETCSPTEITYQDKSNNNTVDCIGKSTAMADKDDDRPPKIPILDRKNWRQWFKMTKLHIVQKGWGYAITNNMAACRALHVNAGVAEFDEAIYKMEKAQAGAELFVIQHINDMDNELIEEITEFNAKWAKLEEKYKRVTPQELRNKFTRLTTWKLKDGVTAEEGWLEIYSIRKEIVEAEARQRDILTEDIVFGFFIQGLPERFNITIEAIDAQNLDFTTKFEKIRAVDETAALKKATALDSDGDTAMAMMAQSRGRQDRGGFDGNRRRSFDRRPRSSSRSKECFFCNESDHIARDCPHKEGIKTYIKENPIKKSSSPPKNRTSSNWRNRESSPSSLSFRPARDRGYVAAEASDEDEVHHLPTRKRQVSPHEAWTGIVPSIAHIKMWGSKCYSHVDPASHPSGARRDKLMDRARIGVFVGYNDHTTKQLWIYAPDRHAVIKTSNCTFFEGSPGGKVDLKLRSVTSGGDFVEGQGIQNILPDRRPVGRPRIYPVASVRTMPIGTAEPEVVTNVEESELEPITQLQSTTTPQVKWNMLGQ</sequence>
<dbReference type="PROSITE" id="PS50158">
    <property type="entry name" value="ZF_CCHC"/>
    <property type="match status" value="1"/>
</dbReference>
<dbReference type="Pfam" id="PF00098">
    <property type="entry name" value="zf-CCHC"/>
    <property type="match status" value="1"/>
</dbReference>
<name>A0A4Z1E6J7_9HELO</name>
<dbReference type="Pfam" id="PF25597">
    <property type="entry name" value="SH3_retrovirus"/>
    <property type="match status" value="1"/>
</dbReference>
<keyword evidence="1" id="KW-0479">Metal-binding</keyword>
<evidence type="ECO:0000256" key="1">
    <source>
        <dbReference type="PROSITE-ProRule" id="PRU00047"/>
    </source>
</evidence>
<dbReference type="Proteomes" id="UP000297777">
    <property type="component" value="Unassembled WGS sequence"/>
</dbReference>
<feature type="domain" description="CCHC-type" evidence="3">
    <location>
        <begin position="286"/>
        <end position="300"/>
    </location>
</feature>
<dbReference type="InterPro" id="IPR057670">
    <property type="entry name" value="SH3_retrovirus"/>
</dbReference>
<protein>
    <recommendedName>
        <fullName evidence="3">CCHC-type domain-containing protein</fullName>
    </recommendedName>
</protein>
<evidence type="ECO:0000256" key="2">
    <source>
        <dbReference type="SAM" id="MobiDB-lite"/>
    </source>
</evidence>
<evidence type="ECO:0000259" key="3">
    <source>
        <dbReference type="PROSITE" id="PS50158"/>
    </source>
</evidence>
<evidence type="ECO:0000313" key="4">
    <source>
        <dbReference type="EMBL" id="TGO06789.1"/>
    </source>
</evidence>
<dbReference type="AlphaFoldDB" id="A0A4Z1E6J7"/>
<dbReference type="Gene3D" id="4.10.60.10">
    <property type="entry name" value="Zinc finger, CCHC-type"/>
    <property type="match status" value="1"/>
</dbReference>
<proteinExistence type="predicted"/>
<dbReference type="SMART" id="SM00343">
    <property type="entry name" value="ZnF_C2HC"/>
    <property type="match status" value="1"/>
</dbReference>